<evidence type="ECO:0000313" key="2">
    <source>
        <dbReference type="Proteomes" id="UP000462055"/>
    </source>
</evidence>
<protein>
    <submittedName>
        <fullName evidence="1">Uncharacterized protein</fullName>
    </submittedName>
</protein>
<dbReference type="EMBL" id="WBMS02000006">
    <property type="protein sequence ID" value="MWA00805.1"/>
    <property type="molecule type" value="Genomic_DNA"/>
</dbReference>
<sequence length="61" mass="6227">MRHGHGSTGDFSGDGPAGYQVGGWITRVPATLDALAKIVDDLRAEGTPVTDAEFSPGASGR</sequence>
<organism evidence="1 2">
    <name type="scientific">Actinomadura physcomitrii</name>
    <dbReference type="NCBI Taxonomy" id="2650748"/>
    <lineage>
        <taxon>Bacteria</taxon>
        <taxon>Bacillati</taxon>
        <taxon>Actinomycetota</taxon>
        <taxon>Actinomycetes</taxon>
        <taxon>Streptosporangiales</taxon>
        <taxon>Thermomonosporaceae</taxon>
        <taxon>Actinomadura</taxon>
    </lineage>
</organism>
<accession>A0A6I4M8S8</accession>
<name>A0A6I4M8S8_9ACTN</name>
<evidence type="ECO:0000313" key="1">
    <source>
        <dbReference type="EMBL" id="MWA00805.1"/>
    </source>
</evidence>
<dbReference type="Proteomes" id="UP000462055">
    <property type="component" value="Unassembled WGS sequence"/>
</dbReference>
<dbReference type="AlphaFoldDB" id="A0A6I4M8S8"/>
<gene>
    <name evidence="1" type="ORF">F8568_010520</name>
</gene>
<proteinExistence type="predicted"/>
<keyword evidence="2" id="KW-1185">Reference proteome</keyword>
<dbReference type="RefSeq" id="WP_151593320.1">
    <property type="nucleotide sequence ID" value="NZ_WBMS02000006.1"/>
</dbReference>
<comment type="caution">
    <text evidence="1">The sequence shown here is derived from an EMBL/GenBank/DDBJ whole genome shotgun (WGS) entry which is preliminary data.</text>
</comment>
<reference evidence="1" key="1">
    <citation type="submission" date="2019-12" db="EMBL/GenBank/DDBJ databases">
        <title>Actinomadura physcomitrii sp. nov., a novel actinomycete isolated from moss [Physcomitrium sphaericum (Ludw) Fuernr].</title>
        <authorList>
            <person name="Zhuang X."/>
        </authorList>
    </citation>
    <scope>NUCLEOTIDE SEQUENCE [LARGE SCALE GENOMIC DNA]</scope>
    <source>
        <strain evidence="1">LD22</strain>
    </source>
</reference>